<evidence type="ECO:0000256" key="1">
    <source>
        <dbReference type="SAM" id="MobiDB-lite"/>
    </source>
</evidence>
<feature type="compositionally biased region" description="Basic and acidic residues" evidence="1">
    <location>
        <begin position="125"/>
        <end position="143"/>
    </location>
</feature>
<evidence type="ECO:0000313" key="3">
    <source>
        <dbReference type="Proteomes" id="UP000298663"/>
    </source>
</evidence>
<dbReference type="AlphaFoldDB" id="A0A4U8UNG2"/>
<reference evidence="2 3" key="1">
    <citation type="journal article" date="2015" name="Genome Biol.">
        <title>Comparative genomics of Steinernema reveals deeply conserved gene regulatory networks.</title>
        <authorList>
            <person name="Dillman A.R."/>
            <person name="Macchietto M."/>
            <person name="Porter C.F."/>
            <person name="Rogers A."/>
            <person name="Williams B."/>
            <person name="Antoshechkin I."/>
            <person name="Lee M.M."/>
            <person name="Goodwin Z."/>
            <person name="Lu X."/>
            <person name="Lewis E.E."/>
            <person name="Goodrich-Blair H."/>
            <person name="Stock S.P."/>
            <person name="Adams B.J."/>
            <person name="Sternberg P.W."/>
            <person name="Mortazavi A."/>
        </authorList>
    </citation>
    <scope>NUCLEOTIDE SEQUENCE [LARGE SCALE GENOMIC DNA]</scope>
    <source>
        <strain evidence="2 3">ALL</strain>
    </source>
</reference>
<comment type="caution">
    <text evidence="2">The sequence shown here is derived from an EMBL/GenBank/DDBJ whole genome shotgun (WGS) entry which is preliminary data.</text>
</comment>
<keyword evidence="3" id="KW-1185">Reference proteome</keyword>
<sequence>MPFKPSLGLRLFRRIPVTTNLDTPMLPRFFIPFSSLSRKNRIAMENFKFFGPEKRSDVEAVKELFGDKQCGELENEGLIEAAALEDGALETPGDAVKDEAPNHLKKKSLLGAEKEKPLIDLSEDLDNKDSGADKTRPSEKLTEAEATDGGAFESHEGLSVVSAPTPTGPESLFLGRPANTVPSLRDMSIPHYHNWLDQVFDITLRPTVGVPHAVPIPVVAVVSSSETDSDSDPDLWSDSDDDDLDRQLDQIRRNFQRASSPTDRFGGV</sequence>
<evidence type="ECO:0000313" key="2">
    <source>
        <dbReference type="EMBL" id="TMS34476.1"/>
    </source>
</evidence>
<feature type="compositionally biased region" description="Acidic residues" evidence="1">
    <location>
        <begin position="227"/>
        <end position="243"/>
    </location>
</feature>
<name>A0A4U8UNG2_STECR</name>
<feature type="region of interest" description="Disordered" evidence="1">
    <location>
        <begin position="118"/>
        <end position="173"/>
    </location>
</feature>
<organism evidence="2 3">
    <name type="scientific">Steinernema carpocapsae</name>
    <name type="common">Entomopathogenic nematode</name>
    <dbReference type="NCBI Taxonomy" id="34508"/>
    <lineage>
        <taxon>Eukaryota</taxon>
        <taxon>Metazoa</taxon>
        <taxon>Ecdysozoa</taxon>
        <taxon>Nematoda</taxon>
        <taxon>Chromadorea</taxon>
        <taxon>Rhabditida</taxon>
        <taxon>Tylenchina</taxon>
        <taxon>Panagrolaimomorpha</taxon>
        <taxon>Strongyloidoidea</taxon>
        <taxon>Steinernematidae</taxon>
        <taxon>Steinernema</taxon>
    </lineage>
</organism>
<proteinExistence type="predicted"/>
<feature type="region of interest" description="Disordered" evidence="1">
    <location>
        <begin position="224"/>
        <end position="243"/>
    </location>
</feature>
<gene>
    <name evidence="2" type="ORF">L596_002060</name>
</gene>
<accession>A0A4U8UNG2</accession>
<dbReference type="EMBL" id="AZBU02000001">
    <property type="protein sequence ID" value="TMS34476.1"/>
    <property type="molecule type" value="Genomic_DNA"/>
</dbReference>
<reference evidence="2 3" key="2">
    <citation type="journal article" date="2019" name="G3 (Bethesda)">
        <title>Hybrid Assembly of the Genome of the Entomopathogenic Nematode Steinernema carpocapsae Identifies the X-Chromosome.</title>
        <authorList>
            <person name="Serra L."/>
            <person name="Macchietto M."/>
            <person name="Macias-Munoz A."/>
            <person name="McGill C.J."/>
            <person name="Rodriguez I.M."/>
            <person name="Rodriguez B."/>
            <person name="Murad R."/>
            <person name="Mortazavi A."/>
        </authorList>
    </citation>
    <scope>NUCLEOTIDE SEQUENCE [LARGE SCALE GENOMIC DNA]</scope>
    <source>
        <strain evidence="2 3">ALL</strain>
    </source>
</reference>
<dbReference type="Proteomes" id="UP000298663">
    <property type="component" value="Unassembled WGS sequence"/>
</dbReference>
<protein>
    <submittedName>
        <fullName evidence="2">Uncharacterized protein</fullName>
    </submittedName>
</protein>